<evidence type="ECO:0008006" key="4">
    <source>
        <dbReference type="Google" id="ProtNLM"/>
    </source>
</evidence>
<name>A0A370DAG8_9GAMM</name>
<feature type="transmembrane region" description="Helical" evidence="1">
    <location>
        <begin position="88"/>
        <end position="107"/>
    </location>
</feature>
<comment type="caution">
    <text evidence="2">The sequence shown here is derived from an EMBL/GenBank/DDBJ whole genome shotgun (WGS) entry which is preliminary data.</text>
</comment>
<dbReference type="EMBL" id="QFXE01000021">
    <property type="protein sequence ID" value="RDH81883.1"/>
    <property type="molecule type" value="Genomic_DNA"/>
</dbReference>
<evidence type="ECO:0000313" key="3">
    <source>
        <dbReference type="Proteomes" id="UP000254771"/>
    </source>
</evidence>
<evidence type="ECO:0000256" key="1">
    <source>
        <dbReference type="SAM" id="Phobius"/>
    </source>
</evidence>
<dbReference type="PANTHER" id="PTHR31721:SF4">
    <property type="entry name" value="OS06G0710300 PROTEIN"/>
    <property type="match status" value="1"/>
</dbReference>
<gene>
    <name evidence="2" type="ORF">DIZ78_15645</name>
</gene>
<dbReference type="Pfam" id="PF03350">
    <property type="entry name" value="UPF0114"/>
    <property type="match status" value="1"/>
</dbReference>
<proteinExistence type="predicted"/>
<feature type="transmembrane region" description="Helical" evidence="1">
    <location>
        <begin position="145"/>
        <end position="162"/>
    </location>
</feature>
<keyword evidence="1" id="KW-0812">Transmembrane</keyword>
<dbReference type="InterPro" id="IPR005134">
    <property type="entry name" value="UPF0114"/>
</dbReference>
<keyword evidence="3" id="KW-1185">Reference proteome</keyword>
<feature type="transmembrane region" description="Helical" evidence="1">
    <location>
        <begin position="36"/>
        <end position="57"/>
    </location>
</feature>
<keyword evidence="1" id="KW-0472">Membrane</keyword>
<feature type="transmembrane region" description="Helical" evidence="1">
    <location>
        <begin position="182"/>
        <end position="200"/>
    </location>
</feature>
<sequence>MESNKTSQEPDKSRLERWEGFLDGKVEPALWGMRHLAILSVLVSLCVSVIWLGLMLVEFTHLVRLLVDIGSSGWKVTVIKTSVEAIDAVLMASIFMVFTYGIYELFISEIGMPGKYSGSKKDAEYQKIKGKILKIDDIDHLKSKLGKLILMVLIVKLFSYGLSLDINVSATKAEDVTYALDAMLKLGGVLVMIALTLFLSHSSVQINIHRGREPDRKAVDKPTGPYDF</sequence>
<organism evidence="2 3">
    <name type="scientific">endosymbiont of Escarpia spicata</name>
    <dbReference type="NCBI Taxonomy" id="2200908"/>
    <lineage>
        <taxon>Bacteria</taxon>
        <taxon>Pseudomonadati</taxon>
        <taxon>Pseudomonadota</taxon>
        <taxon>Gammaproteobacteria</taxon>
        <taxon>sulfur-oxidizing symbionts</taxon>
    </lineage>
</organism>
<dbReference type="PANTHER" id="PTHR31721">
    <property type="entry name" value="OS06G0710300 PROTEIN"/>
    <property type="match status" value="1"/>
</dbReference>
<keyword evidence="1" id="KW-1133">Transmembrane helix</keyword>
<protein>
    <recommendedName>
        <fullName evidence="4">TIGR00645 family protein</fullName>
    </recommendedName>
</protein>
<dbReference type="Proteomes" id="UP000254771">
    <property type="component" value="Unassembled WGS sequence"/>
</dbReference>
<accession>A0A370DAG8</accession>
<reference evidence="2 3" key="1">
    <citation type="journal article" date="2018" name="ISME J.">
        <title>Endosymbiont genomes yield clues of tubeworm success.</title>
        <authorList>
            <person name="Li Y."/>
            <person name="Liles M.R."/>
            <person name="Halanych K.M."/>
        </authorList>
    </citation>
    <scope>NUCLEOTIDE SEQUENCE [LARGE SCALE GENOMIC DNA]</scope>
    <source>
        <strain evidence="2">A1462</strain>
    </source>
</reference>
<evidence type="ECO:0000313" key="2">
    <source>
        <dbReference type="EMBL" id="RDH81883.1"/>
    </source>
</evidence>
<dbReference type="AlphaFoldDB" id="A0A370DAG8"/>